<dbReference type="GO" id="GO:0009986">
    <property type="term" value="C:cell surface"/>
    <property type="evidence" value="ECO:0007669"/>
    <property type="project" value="TreeGrafter"/>
</dbReference>
<proteinExistence type="predicted"/>
<dbReference type="InterPro" id="IPR019019">
    <property type="entry name" value="H-type_lectin_domain"/>
</dbReference>
<gene>
    <name evidence="2" type="ORF">H7F16_05110</name>
</gene>
<dbReference type="Gene3D" id="2.60.40.2080">
    <property type="match status" value="1"/>
</dbReference>
<organism evidence="2 3">
    <name type="scientific">Paragemmobacter straminiformis</name>
    <dbReference type="NCBI Taxonomy" id="2045119"/>
    <lineage>
        <taxon>Bacteria</taxon>
        <taxon>Pseudomonadati</taxon>
        <taxon>Pseudomonadota</taxon>
        <taxon>Alphaproteobacteria</taxon>
        <taxon>Rhodobacterales</taxon>
        <taxon>Paracoccaceae</taxon>
        <taxon>Paragemmobacter</taxon>
    </lineage>
</organism>
<protein>
    <submittedName>
        <fullName evidence="2">H-type lectin domain-containing protein</fullName>
    </submittedName>
</protein>
<dbReference type="EMBL" id="JACLQD010000001">
    <property type="protein sequence ID" value="MBC2834876.1"/>
    <property type="molecule type" value="Genomic_DNA"/>
</dbReference>
<dbReference type="InterPro" id="IPR052487">
    <property type="entry name" value="Galactose-binding_lectin"/>
</dbReference>
<evidence type="ECO:0000313" key="3">
    <source>
        <dbReference type="Proteomes" id="UP000555411"/>
    </source>
</evidence>
<keyword evidence="2" id="KW-0430">Lectin</keyword>
<evidence type="ECO:0000259" key="1">
    <source>
        <dbReference type="Pfam" id="PF09458"/>
    </source>
</evidence>
<dbReference type="GO" id="GO:0098636">
    <property type="term" value="C:protein complex involved in cell adhesion"/>
    <property type="evidence" value="ECO:0007669"/>
    <property type="project" value="TreeGrafter"/>
</dbReference>
<dbReference type="InterPro" id="IPR037221">
    <property type="entry name" value="H-type_lectin_dom_sf"/>
</dbReference>
<comment type="caution">
    <text evidence="2">The sequence shown here is derived from an EMBL/GenBank/DDBJ whole genome shotgun (WGS) entry which is preliminary data.</text>
</comment>
<sequence>MGIQQGSRMLFSDYATDGPMWTGEGRRESRHVIVFAEPFLAKPAVMVGISLWDMDHKSNIRADLSAEEVTATGFHLVFRTWSDTRVAQLRADWTAIGPVRDEDLWEVE</sequence>
<dbReference type="SUPFAM" id="SSF141086">
    <property type="entry name" value="Agglutinin HPA-like"/>
    <property type="match status" value="1"/>
</dbReference>
<reference evidence="2 3" key="1">
    <citation type="journal article" date="2017" name="Int. J. Syst. Evol. Microbiol.">
        <title>Gemmobacter straminiformis sp. nov., isolated from an artificial fountain.</title>
        <authorList>
            <person name="Kang J.Y."/>
            <person name="Kim M.J."/>
            <person name="Chun J."/>
            <person name="Son K.P."/>
            <person name="Jahng K.Y."/>
        </authorList>
    </citation>
    <scope>NUCLEOTIDE SEQUENCE [LARGE SCALE GENOMIC DNA]</scope>
    <source>
        <strain evidence="2 3">CAM-8</strain>
    </source>
</reference>
<dbReference type="GO" id="GO:0070492">
    <property type="term" value="F:oligosaccharide binding"/>
    <property type="evidence" value="ECO:0007669"/>
    <property type="project" value="TreeGrafter"/>
</dbReference>
<accession>A0A842I5G4</accession>
<dbReference type="GO" id="GO:0030247">
    <property type="term" value="F:polysaccharide binding"/>
    <property type="evidence" value="ECO:0007669"/>
    <property type="project" value="TreeGrafter"/>
</dbReference>
<keyword evidence="3" id="KW-1185">Reference proteome</keyword>
<name>A0A842I5G4_9RHOB</name>
<dbReference type="AlphaFoldDB" id="A0A842I5G4"/>
<dbReference type="GO" id="GO:0045335">
    <property type="term" value="C:phagocytic vesicle"/>
    <property type="evidence" value="ECO:0007669"/>
    <property type="project" value="TreeGrafter"/>
</dbReference>
<evidence type="ECO:0000313" key="2">
    <source>
        <dbReference type="EMBL" id="MBC2834876.1"/>
    </source>
</evidence>
<dbReference type="GO" id="GO:0046871">
    <property type="term" value="F:N-acetylgalactosamine binding"/>
    <property type="evidence" value="ECO:0007669"/>
    <property type="project" value="TreeGrafter"/>
</dbReference>
<dbReference type="Proteomes" id="UP000555411">
    <property type="component" value="Unassembled WGS sequence"/>
</dbReference>
<dbReference type="GO" id="GO:0098609">
    <property type="term" value="P:cell-cell adhesion"/>
    <property type="evidence" value="ECO:0007669"/>
    <property type="project" value="TreeGrafter"/>
</dbReference>
<dbReference type="PANTHER" id="PTHR46938">
    <property type="entry name" value="DISCOIDIN-1 SUBUNIT A-RELATED-RELATED"/>
    <property type="match status" value="1"/>
</dbReference>
<dbReference type="Pfam" id="PF09458">
    <property type="entry name" value="H_lectin"/>
    <property type="match status" value="1"/>
</dbReference>
<feature type="domain" description="H-type lectin" evidence="1">
    <location>
        <begin position="33"/>
        <end position="96"/>
    </location>
</feature>